<proteinExistence type="predicted"/>
<dbReference type="VEuPathDB" id="FungiDB:HZS61_001598"/>
<dbReference type="Proteomes" id="UP000219369">
    <property type="component" value="Unassembled WGS sequence"/>
</dbReference>
<evidence type="ECO:0000313" key="3">
    <source>
        <dbReference type="Proteomes" id="UP000219369"/>
    </source>
</evidence>
<dbReference type="VEuPathDB" id="FungiDB:FOIG_11025"/>
<dbReference type="VEuPathDB" id="FungiDB:FOC4_g10014130"/>
<name>A0A2H3SQU8_FUSOX</name>
<dbReference type="VEuPathDB" id="FungiDB:FOXG_17737"/>
<dbReference type="VEuPathDB" id="FungiDB:FOC1_g10001398"/>
<keyword evidence="1" id="KW-0175">Coiled coil</keyword>
<reference evidence="3" key="1">
    <citation type="submission" date="2016-09" db="EMBL/GenBank/DDBJ databases">
        <authorList>
            <person name="Guldener U."/>
        </authorList>
    </citation>
    <scope>NUCLEOTIDE SEQUENCE [LARGE SCALE GENOMIC DNA]</scope>
    <source>
        <strain evidence="3">V64-1</strain>
    </source>
</reference>
<dbReference type="VEuPathDB" id="FungiDB:FOZG_02069"/>
<dbReference type="VEuPathDB" id="FungiDB:FOMG_02086"/>
<sequence length="425" mass="47737">MVAPTIITLSAPALLNKFAIGLAGEAGTWVFKQILHSTSGGSDTDKIRREISGAVTEMKELKRTVDTLSREVPEALLQLRSDNMRESLTKIETMYDTITDLMETAVTLPEDISDAERDKKLKAIQTRSEDRLRMCSNEIPGILDRINDFLAEDGPRSFLRQAVQKAFDKSDDFVSYYQKSKTSMLSYWVVVVKGISLLQIAYDAPNVDFSEGTLTIRRQKDKFDGQERLFKAVVGENTVRLVDCALLQPSSTRVTLISNEGIRIGPKRPSIGDITSLSILTGNRIPIHRRSEDPDIDKMASMWNMPLGCGFDAHLRYAVRFVYFSSGRCLSHNGLDVSMVRNDGQFTSHSVSWLIKPVCPGSDRYTIRAATYLPESMVDEIRAFLITGRRERSDFSGSHLVARDFLQLENYVSPSDTGIRFQIKL</sequence>
<protein>
    <submittedName>
        <fullName evidence="2">Uncharacterized protein</fullName>
    </submittedName>
</protein>
<evidence type="ECO:0000313" key="2">
    <source>
        <dbReference type="EMBL" id="SCO78846.1"/>
    </source>
</evidence>
<dbReference type="OrthoDB" id="5090581at2759"/>
<dbReference type="EMBL" id="FMJY01000002">
    <property type="protein sequence ID" value="SCO78846.1"/>
    <property type="molecule type" value="Genomic_DNA"/>
</dbReference>
<organism evidence="2 3">
    <name type="scientific">Fusarium oxysporum</name>
    <name type="common">Fusarium vascular wilt</name>
    <dbReference type="NCBI Taxonomy" id="5507"/>
    <lineage>
        <taxon>Eukaryota</taxon>
        <taxon>Fungi</taxon>
        <taxon>Dikarya</taxon>
        <taxon>Ascomycota</taxon>
        <taxon>Pezizomycotina</taxon>
        <taxon>Sordariomycetes</taxon>
        <taxon>Hypocreomycetidae</taxon>
        <taxon>Hypocreales</taxon>
        <taxon>Nectriaceae</taxon>
        <taxon>Fusarium</taxon>
        <taxon>Fusarium oxysporum species complex</taxon>
    </lineage>
</organism>
<evidence type="ECO:0000256" key="1">
    <source>
        <dbReference type="SAM" id="Coils"/>
    </source>
</evidence>
<dbReference type="VEuPathDB" id="FungiDB:FOC4_g10003754"/>
<accession>A0A2H3SQU8</accession>
<gene>
    <name evidence="2" type="ORF">FRV6_03059</name>
</gene>
<feature type="coiled-coil region" evidence="1">
    <location>
        <begin position="51"/>
        <end position="78"/>
    </location>
</feature>
<dbReference type="AlphaFoldDB" id="A0A2H3SQU8"/>